<reference evidence="1 2" key="1">
    <citation type="submission" date="2019-06" db="EMBL/GenBank/DDBJ databases">
        <title>WGS assembly of Gossypium darwinii.</title>
        <authorList>
            <person name="Chen Z.J."/>
            <person name="Sreedasyam A."/>
            <person name="Ando A."/>
            <person name="Song Q."/>
            <person name="De L."/>
            <person name="Hulse-Kemp A."/>
            <person name="Ding M."/>
            <person name="Ye W."/>
            <person name="Kirkbride R."/>
            <person name="Jenkins J."/>
            <person name="Plott C."/>
            <person name="Lovell J."/>
            <person name="Lin Y.-M."/>
            <person name="Vaughn R."/>
            <person name="Liu B."/>
            <person name="Li W."/>
            <person name="Simpson S."/>
            <person name="Scheffler B."/>
            <person name="Saski C."/>
            <person name="Grover C."/>
            <person name="Hu G."/>
            <person name="Conover J."/>
            <person name="Carlson J."/>
            <person name="Shu S."/>
            <person name="Boston L."/>
            <person name="Williams M."/>
            <person name="Peterson D."/>
            <person name="Mcgee K."/>
            <person name="Jones D."/>
            <person name="Wendel J."/>
            <person name="Stelly D."/>
            <person name="Grimwood J."/>
            <person name="Schmutz J."/>
        </authorList>
    </citation>
    <scope>NUCLEOTIDE SEQUENCE [LARGE SCALE GENOMIC DNA]</scope>
    <source>
        <strain evidence="1">1808015.09</strain>
    </source>
</reference>
<dbReference type="AlphaFoldDB" id="A0A5D2BI32"/>
<keyword evidence="2" id="KW-1185">Reference proteome</keyword>
<gene>
    <name evidence="1" type="ORF">ES288_D08G086700v1</name>
</gene>
<sequence length="101" mass="11537">MERQSLVVFKIEPRHKRARPYLNRICSIGSYLCVLELKGDRIPSLVDEPGLCDLSVIIGLAYYSLLLVALQCCSKQILGDFRRQEPNMSFEFAMLPFLSPD</sequence>
<name>A0A5D2BI32_GOSDA</name>
<evidence type="ECO:0000313" key="1">
    <source>
        <dbReference type="EMBL" id="TYG56729.1"/>
    </source>
</evidence>
<proteinExistence type="predicted"/>
<dbReference type="Proteomes" id="UP000323506">
    <property type="component" value="Chromosome D08"/>
</dbReference>
<accession>A0A5D2BI32</accession>
<dbReference type="EMBL" id="CM017708">
    <property type="protein sequence ID" value="TYG56729.1"/>
    <property type="molecule type" value="Genomic_DNA"/>
</dbReference>
<protein>
    <submittedName>
        <fullName evidence="1">Uncharacterized protein</fullName>
    </submittedName>
</protein>
<organism evidence="1 2">
    <name type="scientific">Gossypium darwinii</name>
    <name type="common">Darwin's cotton</name>
    <name type="synonym">Gossypium barbadense var. darwinii</name>
    <dbReference type="NCBI Taxonomy" id="34276"/>
    <lineage>
        <taxon>Eukaryota</taxon>
        <taxon>Viridiplantae</taxon>
        <taxon>Streptophyta</taxon>
        <taxon>Embryophyta</taxon>
        <taxon>Tracheophyta</taxon>
        <taxon>Spermatophyta</taxon>
        <taxon>Magnoliopsida</taxon>
        <taxon>eudicotyledons</taxon>
        <taxon>Gunneridae</taxon>
        <taxon>Pentapetalae</taxon>
        <taxon>rosids</taxon>
        <taxon>malvids</taxon>
        <taxon>Malvales</taxon>
        <taxon>Malvaceae</taxon>
        <taxon>Malvoideae</taxon>
        <taxon>Gossypium</taxon>
    </lineage>
</organism>
<evidence type="ECO:0000313" key="2">
    <source>
        <dbReference type="Proteomes" id="UP000323506"/>
    </source>
</evidence>